<accession>A0ABS6MDY4</accession>
<comment type="caution">
    <text evidence="2">The sequence shown here is derived from an EMBL/GenBank/DDBJ whole genome shotgun (WGS) entry which is preliminary data.</text>
</comment>
<dbReference type="CDD" id="cd04301">
    <property type="entry name" value="NAT_SF"/>
    <property type="match status" value="1"/>
</dbReference>
<dbReference type="PROSITE" id="PS51186">
    <property type="entry name" value="GNAT"/>
    <property type="match status" value="1"/>
</dbReference>
<evidence type="ECO:0000313" key="3">
    <source>
        <dbReference type="Proteomes" id="UP000755551"/>
    </source>
</evidence>
<organism evidence="2 3">
    <name type="scientific">Marinobacterium weihaiense</name>
    <dbReference type="NCBI Taxonomy" id="2851016"/>
    <lineage>
        <taxon>Bacteria</taxon>
        <taxon>Pseudomonadati</taxon>
        <taxon>Pseudomonadota</taxon>
        <taxon>Gammaproteobacteria</taxon>
        <taxon>Oceanospirillales</taxon>
        <taxon>Oceanospirillaceae</taxon>
        <taxon>Marinobacterium</taxon>
    </lineage>
</organism>
<sequence>MTTQPPTAMPVETVALEMDQLHVLNRFYKRNGHKGKARPGDHAFVLHLNGQVLAGVRFEVMAEGWLMRGLWVHRNWRGQGLGRQLLQGCEVQWSAQPCYCYPYRELAAFYTRIGFVAVEEHVAPRLQTLLSRYRRRGEDVGLMRFSGLVRSTDYTDSIDSQPLSS</sequence>
<evidence type="ECO:0000313" key="2">
    <source>
        <dbReference type="EMBL" id="MBV0934513.1"/>
    </source>
</evidence>
<dbReference type="EMBL" id="JAHQZT010000026">
    <property type="protein sequence ID" value="MBV0934513.1"/>
    <property type="molecule type" value="Genomic_DNA"/>
</dbReference>
<protein>
    <submittedName>
        <fullName evidence="2">GNAT family N-acetyltransferase</fullName>
    </submittedName>
</protein>
<dbReference type="Pfam" id="PF13508">
    <property type="entry name" value="Acetyltransf_7"/>
    <property type="match status" value="1"/>
</dbReference>
<evidence type="ECO:0000259" key="1">
    <source>
        <dbReference type="PROSITE" id="PS51186"/>
    </source>
</evidence>
<dbReference type="Proteomes" id="UP000755551">
    <property type="component" value="Unassembled WGS sequence"/>
</dbReference>
<gene>
    <name evidence="2" type="ORF">KTN04_14325</name>
</gene>
<dbReference type="RefSeq" id="WP_217335918.1">
    <property type="nucleotide sequence ID" value="NZ_JAHQZT010000026.1"/>
</dbReference>
<keyword evidence="3" id="KW-1185">Reference proteome</keyword>
<reference evidence="2 3" key="1">
    <citation type="submission" date="2021-06" db="EMBL/GenBank/DDBJ databases">
        <title>Bacterium isolated from marine sediment.</title>
        <authorList>
            <person name="Zhu K.-L."/>
            <person name="Du Z.-J."/>
            <person name="Liang Q.-Y."/>
        </authorList>
    </citation>
    <scope>NUCLEOTIDE SEQUENCE [LARGE SCALE GENOMIC DNA]</scope>
    <source>
        <strain evidence="2 3">A346</strain>
    </source>
</reference>
<dbReference type="InterPro" id="IPR000182">
    <property type="entry name" value="GNAT_dom"/>
</dbReference>
<proteinExistence type="predicted"/>
<feature type="domain" description="N-acetyltransferase" evidence="1">
    <location>
        <begin position="1"/>
        <end position="136"/>
    </location>
</feature>
<name>A0ABS6MDY4_9GAMM</name>